<evidence type="ECO:0000259" key="1">
    <source>
        <dbReference type="Pfam" id="PF16172"/>
    </source>
</evidence>
<feature type="non-terminal residue" evidence="2">
    <location>
        <position position="197"/>
    </location>
</feature>
<accession>A0A5J4SZ83</accession>
<dbReference type="InterPro" id="IPR032376">
    <property type="entry name" value="DOCK_N"/>
</dbReference>
<comment type="caution">
    <text evidence="2">The sequence shown here is derived from an EMBL/GenBank/DDBJ whole genome shotgun (WGS) entry which is preliminary data.</text>
</comment>
<dbReference type="AlphaFoldDB" id="A0A5J4SZ83"/>
<dbReference type="Pfam" id="PF16172">
    <property type="entry name" value="DOCK_N"/>
    <property type="match status" value="1"/>
</dbReference>
<protein>
    <recommendedName>
        <fullName evidence="1">Dedicator of cytokinesis N-terminal domain-containing protein</fullName>
    </recommendedName>
</protein>
<sequence length="197" mass="22997">MDSQQTPVATFNEYKNLDFNPPEQANIARPENTKLRSLNYPTAYLKQDCQVKKQELLIYTRNTPLHLILRIDSLAAQLDYNTHFFFALSAFEQGNLSQITEELRVDLPKSTKQGEESQLERKIHAIFVNLSESDFDRQIFIQFRVLMDAPLVFNNERLKANFNYLRMLGGGLIEIKEALMQSGEWVNYRLNEAKTFR</sequence>
<gene>
    <name evidence="2" type="ORF">EZS28_051862</name>
</gene>
<organism evidence="2 3">
    <name type="scientific">Streblomastix strix</name>
    <dbReference type="NCBI Taxonomy" id="222440"/>
    <lineage>
        <taxon>Eukaryota</taxon>
        <taxon>Metamonada</taxon>
        <taxon>Preaxostyla</taxon>
        <taxon>Oxymonadida</taxon>
        <taxon>Streblomastigidae</taxon>
        <taxon>Streblomastix</taxon>
    </lineage>
</organism>
<evidence type="ECO:0000313" key="2">
    <source>
        <dbReference type="EMBL" id="KAA6351002.1"/>
    </source>
</evidence>
<dbReference type="EMBL" id="SNRW01039671">
    <property type="protein sequence ID" value="KAA6351002.1"/>
    <property type="molecule type" value="Genomic_DNA"/>
</dbReference>
<evidence type="ECO:0000313" key="3">
    <source>
        <dbReference type="Proteomes" id="UP000324800"/>
    </source>
</evidence>
<feature type="domain" description="Dedicator of cytokinesis N-terminal" evidence="1">
    <location>
        <begin position="44"/>
        <end position="150"/>
    </location>
</feature>
<proteinExistence type="predicted"/>
<dbReference type="Proteomes" id="UP000324800">
    <property type="component" value="Unassembled WGS sequence"/>
</dbReference>
<name>A0A5J4SZ83_9EUKA</name>
<reference evidence="2 3" key="1">
    <citation type="submission" date="2019-03" db="EMBL/GenBank/DDBJ databases">
        <title>Single cell metagenomics reveals metabolic interactions within the superorganism composed of flagellate Streblomastix strix and complex community of Bacteroidetes bacteria on its surface.</title>
        <authorList>
            <person name="Treitli S.C."/>
            <person name="Kolisko M."/>
            <person name="Husnik F."/>
            <person name="Keeling P."/>
            <person name="Hampl V."/>
        </authorList>
    </citation>
    <scope>NUCLEOTIDE SEQUENCE [LARGE SCALE GENOMIC DNA]</scope>
    <source>
        <strain evidence="2">ST1C</strain>
    </source>
</reference>